<accession>A0A6M3XWF8</accession>
<proteinExistence type="predicted"/>
<evidence type="ECO:0000313" key="2">
    <source>
        <dbReference type="EMBL" id="QJI02319.1"/>
    </source>
</evidence>
<sequence length="266" mass="28706">MTAVSIETIQPDPAVIFDDATAALDEDFDDDTDFTGDDDDIDDVPAQRGRSREPSYIDLRDAAVLRMAPDLPADQAGLDTVAREAFEAFHAAVVIGDEAAMMAASIRYDAVVWKLNGGAFFACEAGNEAVSPRLRARLAAAPGAVPLWGQSGEFLVDHAGIRAIVIARGGPSSLQVEFRAVSATGPFISNTGYRSLCGCRPIYETTMDEAARIWISQILTEKKGREFIGPQYRNRDFLAAFPWAEAGEAASPAQYQEPTGQFAFSF</sequence>
<protein>
    <submittedName>
        <fullName evidence="2">Uncharacterized protein</fullName>
    </submittedName>
</protein>
<organism evidence="2">
    <name type="scientific">viral metagenome</name>
    <dbReference type="NCBI Taxonomy" id="1070528"/>
    <lineage>
        <taxon>unclassified sequences</taxon>
        <taxon>metagenomes</taxon>
        <taxon>organismal metagenomes</taxon>
    </lineage>
</organism>
<name>A0A6M3XWF8_9ZZZZ</name>
<evidence type="ECO:0000256" key="1">
    <source>
        <dbReference type="SAM" id="MobiDB-lite"/>
    </source>
</evidence>
<dbReference type="EMBL" id="MT144991">
    <property type="protein sequence ID" value="QJI02319.1"/>
    <property type="molecule type" value="Genomic_DNA"/>
</dbReference>
<gene>
    <name evidence="2" type="ORF">TM448B03097_0010</name>
</gene>
<reference evidence="2" key="1">
    <citation type="submission" date="2020-03" db="EMBL/GenBank/DDBJ databases">
        <title>The deep terrestrial virosphere.</title>
        <authorList>
            <person name="Holmfeldt K."/>
            <person name="Nilsson E."/>
            <person name="Simone D."/>
            <person name="Lopez-Fernandez M."/>
            <person name="Wu X."/>
            <person name="de Brujin I."/>
            <person name="Lundin D."/>
            <person name="Andersson A."/>
            <person name="Bertilsson S."/>
            <person name="Dopson M."/>
        </authorList>
    </citation>
    <scope>NUCLEOTIDE SEQUENCE</scope>
    <source>
        <strain evidence="2">TM448B03097</strain>
    </source>
</reference>
<feature type="region of interest" description="Disordered" evidence="1">
    <location>
        <begin position="27"/>
        <end position="50"/>
    </location>
</feature>
<feature type="compositionally biased region" description="Acidic residues" evidence="1">
    <location>
        <begin position="27"/>
        <end position="43"/>
    </location>
</feature>
<dbReference type="AlphaFoldDB" id="A0A6M3XWF8"/>